<reference evidence="1" key="2">
    <citation type="journal article" date="2015" name="Fish Shellfish Immunol.">
        <title>Early steps in the European eel (Anguilla anguilla)-Vibrio vulnificus interaction in the gills: Role of the RtxA13 toxin.</title>
        <authorList>
            <person name="Callol A."/>
            <person name="Pajuelo D."/>
            <person name="Ebbesson L."/>
            <person name="Teles M."/>
            <person name="MacKenzie S."/>
            <person name="Amaro C."/>
        </authorList>
    </citation>
    <scope>NUCLEOTIDE SEQUENCE</scope>
</reference>
<protein>
    <submittedName>
        <fullName evidence="1">Uncharacterized protein</fullName>
    </submittedName>
</protein>
<dbReference type="AlphaFoldDB" id="A0A0E9UKW0"/>
<reference evidence="1" key="1">
    <citation type="submission" date="2014-11" db="EMBL/GenBank/DDBJ databases">
        <authorList>
            <person name="Amaro Gonzalez C."/>
        </authorList>
    </citation>
    <scope>NUCLEOTIDE SEQUENCE</scope>
</reference>
<proteinExistence type="predicted"/>
<evidence type="ECO:0000313" key="1">
    <source>
        <dbReference type="EMBL" id="JAH66432.1"/>
    </source>
</evidence>
<accession>A0A0E9UKW0</accession>
<dbReference type="EMBL" id="GBXM01042145">
    <property type="protein sequence ID" value="JAH66432.1"/>
    <property type="molecule type" value="Transcribed_RNA"/>
</dbReference>
<sequence length="17" mass="1900">MMPGHVSQTSNLRLVVM</sequence>
<name>A0A0E9UKW0_ANGAN</name>
<organism evidence="1">
    <name type="scientific">Anguilla anguilla</name>
    <name type="common">European freshwater eel</name>
    <name type="synonym">Muraena anguilla</name>
    <dbReference type="NCBI Taxonomy" id="7936"/>
    <lineage>
        <taxon>Eukaryota</taxon>
        <taxon>Metazoa</taxon>
        <taxon>Chordata</taxon>
        <taxon>Craniata</taxon>
        <taxon>Vertebrata</taxon>
        <taxon>Euteleostomi</taxon>
        <taxon>Actinopterygii</taxon>
        <taxon>Neopterygii</taxon>
        <taxon>Teleostei</taxon>
        <taxon>Anguilliformes</taxon>
        <taxon>Anguillidae</taxon>
        <taxon>Anguilla</taxon>
    </lineage>
</organism>